<protein>
    <submittedName>
        <fullName evidence="1">Exoenzyme S synthesis regulatory protein ExsA</fullName>
    </submittedName>
</protein>
<dbReference type="AlphaFoldDB" id="A0A221W7S8"/>
<dbReference type="InterPro" id="IPR032783">
    <property type="entry name" value="AraC_lig"/>
</dbReference>
<gene>
    <name evidence="1" type="primary">exsA</name>
    <name evidence="1" type="ORF">AHOG_20730</name>
</gene>
<reference evidence="1 2" key="1">
    <citation type="submission" date="2017-07" db="EMBL/GenBank/DDBJ databases">
        <title>Complete genome sequence of Actinoalloteichus hoggarensis DSM 45943, type strain of Actinoalloteichus hoggarensis.</title>
        <authorList>
            <person name="Ruckert C."/>
            <person name="Nouioui I."/>
            <person name="Willmese J."/>
            <person name="van Wezel G."/>
            <person name="Klenk H.-P."/>
            <person name="Kalinowski J."/>
            <person name="Zotchev S.B."/>
        </authorList>
    </citation>
    <scope>NUCLEOTIDE SEQUENCE [LARGE SCALE GENOMIC DNA]</scope>
    <source>
        <strain evidence="1 2">DSM 45943</strain>
    </source>
</reference>
<sequence>MSAPAGSQQTDLLSTLLQPIRLTGVFSSRWSLTEPWSIEGDAEPHCAVLHYVAEGSCWISADGIEPTLLTAGDLAVFPTGTAHRFADRPDRPGVALRTLLADRLPGTTDSIEFGGDGSRSRILCAGLHHDAGGSSPLYHALPRMTVLRRAQLEAEPLLRAAVDTLDARRDLGAGDGPGAAAVTLRVFEMVFVLALRPLLTAMTERPEMLAALANPAVSRALTAMHTRYAEPWTLRSLAAEANLSRSTFAGLFRELVGEGPATHLTACRMRAAARLLVDTDVPQSAVPGRVGYQSAVGFHRAFRRHFGTTPGEYRLRSRVAAGTAARTIGH</sequence>
<dbReference type="PANTHER" id="PTHR11019">
    <property type="entry name" value="HTH-TYPE TRANSCRIPTIONAL REGULATOR NIMR"/>
    <property type="match status" value="1"/>
</dbReference>
<dbReference type="Pfam" id="PF12852">
    <property type="entry name" value="Cupin_6"/>
    <property type="match status" value="1"/>
</dbReference>
<dbReference type="GO" id="GO:0003700">
    <property type="term" value="F:DNA-binding transcription factor activity"/>
    <property type="evidence" value="ECO:0007669"/>
    <property type="project" value="InterPro"/>
</dbReference>
<dbReference type="PANTHER" id="PTHR11019:SF159">
    <property type="entry name" value="TRANSCRIPTIONAL REGULATOR-RELATED"/>
    <property type="match status" value="1"/>
</dbReference>
<evidence type="ECO:0000313" key="2">
    <source>
        <dbReference type="Proteomes" id="UP000204221"/>
    </source>
</evidence>
<dbReference type="GO" id="GO:0043565">
    <property type="term" value="F:sequence-specific DNA binding"/>
    <property type="evidence" value="ECO:0007669"/>
    <property type="project" value="InterPro"/>
</dbReference>
<dbReference type="RefSeq" id="WP_211290465.1">
    <property type="nucleotide sequence ID" value="NZ_CP022521.1"/>
</dbReference>
<accession>A0A221W7S8</accession>
<dbReference type="PROSITE" id="PS01124">
    <property type="entry name" value="HTH_ARAC_FAMILY_2"/>
    <property type="match status" value="1"/>
</dbReference>
<organism evidence="1 2">
    <name type="scientific">Actinoalloteichus hoggarensis</name>
    <dbReference type="NCBI Taxonomy" id="1470176"/>
    <lineage>
        <taxon>Bacteria</taxon>
        <taxon>Bacillati</taxon>
        <taxon>Actinomycetota</taxon>
        <taxon>Actinomycetes</taxon>
        <taxon>Pseudonocardiales</taxon>
        <taxon>Pseudonocardiaceae</taxon>
        <taxon>Actinoalloteichus</taxon>
    </lineage>
</organism>
<dbReference type="InterPro" id="IPR014710">
    <property type="entry name" value="RmlC-like_jellyroll"/>
</dbReference>
<dbReference type="SUPFAM" id="SSF51182">
    <property type="entry name" value="RmlC-like cupins"/>
    <property type="match status" value="1"/>
</dbReference>
<dbReference type="Proteomes" id="UP000204221">
    <property type="component" value="Chromosome"/>
</dbReference>
<dbReference type="SUPFAM" id="SSF46689">
    <property type="entry name" value="Homeodomain-like"/>
    <property type="match status" value="2"/>
</dbReference>
<proteinExistence type="predicted"/>
<name>A0A221W7S8_9PSEU</name>
<dbReference type="InterPro" id="IPR009057">
    <property type="entry name" value="Homeodomain-like_sf"/>
</dbReference>
<dbReference type="Gene3D" id="2.60.120.10">
    <property type="entry name" value="Jelly Rolls"/>
    <property type="match status" value="1"/>
</dbReference>
<dbReference type="InterPro" id="IPR018060">
    <property type="entry name" value="HTH_AraC"/>
</dbReference>
<dbReference type="Gene3D" id="1.10.10.60">
    <property type="entry name" value="Homeodomain-like"/>
    <property type="match status" value="2"/>
</dbReference>
<dbReference type="InterPro" id="IPR011051">
    <property type="entry name" value="RmlC_Cupin_sf"/>
</dbReference>
<dbReference type="Pfam" id="PF12833">
    <property type="entry name" value="HTH_18"/>
    <property type="match status" value="1"/>
</dbReference>
<evidence type="ECO:0000313" key="1">
    <source>
        <dbReference type="EMBL" id="ASO21763.1"/>
    </source>
</evidence>
<dbReference type="SMART" id="SM00342">
    <property type="entry name" value="HTH_ARAC"/>
    <property type="match status" value="1"/>
</dbReference>
<keyword evidence="2" id="KW-1185">Reference proteome</keyword>
<dbReference type="EMBL" id="CP022521">
    <property type="protein sequence ID" value="ASO21763.1"/>
    <property type="molecule type" value="Genomic_DNA"/>
</dbReference>
<dbReference type="KEGG" id="ahg:AHOG_20730"/>